<reference evidence="3" key="1">
    <citation type="submission" date="2015-06" db="EMBL/GenBank/DDBJ databases">
        <title>Expansion of signal transduction pathways in fungi by whole-genome duplication.</title>
        <authorList>
            <consortium name="DOE Joint Genome Institute"/>
            <person name="Corrochano L.M."/>
            <person name="Kuo A."/>
            <person name="Marcet-Houben M."/>
            <person name="Polaino S."/>
            <person name="Salamov A."/>
            <person name="Villalobos J.M."/>
            <person name="Alvarez M.I."/>
            <person name="Avalos J."/>
            <person name="Benito E.P."/>
            <person name="Benoit I."/>
            <person name="Burger G."/>
            <person name="Camino L.P."/>
            <person name="Canovas D."/>
            <person name="Cerda-Olmedo E."/>
            <person name="Cheng J.-F."/>
            <person name="Dominguez A."/>
            <person name="Elias M."/>
            <person name="Eslava A.P."/>
            <person name="Glaser F."/>
            <person name="Grimwood J."/>
            <person name="Gutierrez G."/>
            <person name="Heitman J."/>
            <person name="Henrissat B."/>
            <person name="Iturriaga E.A."/>
            <person name="Lang B.F."/>
            <person name="Lavin J.L."/>
            <person name="Lee S."/>
            <person name="Li W."/>
            <person name="Lindquist E."/>
            <person name="Lopez-Garcia S."/>
            <person name="Luque E.M."/>
            <person name="Marcos A.T."/>
            <person name="Martin J."/>
            <person name="McCluskey K."/>
            <person name="Medina H.R."/>
            <person name="Miralles-Duran A."/>
            <person name="Miyazaki A."/>
            <person name="Munoz-Torres E."/>
            <person name="Oguiza J.A."/>
            <person name="Ohm R."/>
            <person name="Olmedo M."/>
            <person name="Orejas M."/>
            <person name="Ortiz-Castellanos L."/>
            <person name="Pisabarro A.G."/>
            <person name="Rodriguez-Romero J."/>
            <person name="Ruiz-Herrera J."/>
            <person name="Ruiz-Vazquez R."/>
            <person name="Sanz C."/>
            <person name="Schackwitz W."/>
            <person name="Schmutz J."/>
            <person name="Shahriari M."/>
            <person name="Shelest E."/>
            <person name="Silva-Franco F."/>
            <person name="Soanes D."/>
            <person name="Syed K."/>
            <person name="Tagua V.G."/>
            <person name="Talbot N.J."/>
            <person name="Thon M."/>
            <person name="De vries R.P."/>
            <person name="Wiebenga A."/>
            <person name="Yadav J.S."/>
            <person name="Braun E.L."/>
            <person name="Baker S."/>
            <person name="Garre V."/>
            <person name="Horwitz B."/>
            <person name="Torres-Martinez S."/>
            <person name="Idnurm A."/>
            <person name="Herrera-Estrella A."/>
            <person name="Gabaldon T."/>
            <person name="Grigoriev I.V."/>
        </authorList>
    </citation>
    <scope>NUCLEOTIDE SEQUENCE [LARGE SCALE GENOMIC DNA]</scope>
    <source>
        <strain evidence="3">NRRL 1555(-)</strain>
    </source>
</reference>
<evidence type="ECO:0000256" key="1">
    <source>
        <dbReference type="SAM" id="SignalP"/>
    </source>
</evidence>
<dbReference type="PANTHER" id="PTHR21325:SF31">
    <property type="entry name" value="GH22081P-RELATED"/>
    <property type="match status" value="1"/>
</dbReference>
<feature type="signal peptide" evidence="1">
    <location>
        <begin position="1"/>
        <end position="23"/>
    </location>
</feature>
<dbReference type="GO" id="GO:0004620">
    <property type="term" value="F:phospholipase activity"/>
    <property type="evidence" value="ECO:0007669"/>
    <property type="project" value="InterPro"/>
</dbReference>
<dbReference type="Pfam" id="PF00657">
    <property type="entry name" value="Lipase_GDSL"/>
    <property type="match status" value="1"/>
</dbReference>
<dbReference type="EMBL" id="KV440971">
    <property type="protein sequence ID" value="OAD81065.1"/>
    <property type="molecule type" value="Genomic_DNA"/>
</dbReference>
<protein>
    <recommendedName>
        <fullName evidence="4">SGNH hydrolase-type esterase domain-containing protein</fullName>
    </recommendedName>
</protein>
<dbReference type="AlphaFoldDB" id="A0A162YJ56"/>
<dbReference type="STRING" id="763407.A0A162YJ56"/>
<dbReference type="PANTHER" id="PTHR21325">
    <property type="entry name" value="PHOSPHOLIPASE B, PLB1"/>
    <property type="match status" value="1"/>
</dbReference>
<dbReference type="GeneID" id="28990938"/>
<accession>A0A162YJ56</accession>
<dbReference type="VEuPathDB" id="FungiDB:PHYBLDRAFT_138610"/>
<feature type="chain" id="PRO_5007841210" description="SGNH hydrolase-type esterase domain-containing protein" evidence="1">
    <location>
        <begin position="24"/>
        <end position="375"/>
    </location>
</feature>
<evidence type="ECO:0008006" key="4">
    <source>
        <dbReference type="Google" id="ProtNLM"/>
    </source>
</evidence>
<evidence type="ECO:0000313" key="2">
    <source>
        <dbReference type="EMBL" id="OAD81065.1"/>
    </source>
</evidence>
<dbReference type="InterPro" id="IPR036514">
    <property type="entry name" value="SGNH_hydro_sf"/>
</dbReference>
<dbReference type="InterPro" id="IPR001087">
    <property type="entry name" value="GDSL"/>
</dbReference>
<dbReference type="OrthoDB" id="10265800at2759"/>
<name>A0A162YJ56_PHYB8</name>
<dbReference type="InterPro" id="IPR038885">
    <property type="entry name" value="PLB1"/>
</dbReference>
<organism evidence="2 3">
    <name type="scientific">Phycomyces blakesleeanus (strain ATCC 8743b / DSM 1359 / FGSC 10004 / NBRC 33097 / NRRL 1555)</name>
    <dbReference type="NCBI Taxonomy" id="763407"/>
    <lineage>
        <taxon>Eukaryota</taxon>
        <taxon>Fungi</taxon>
        <taxon>Fungi incertae sedis</taxon>
        <taxon>Mucoromycota</taxon>
        <taxon>Mucoromycotina</taxon>
        <taxon>Mucoromycetes</taxon>
        <taxon>Mucorales</taxon>
        <taxon>Phycomycetaceae</taxon>
        <taxon>Phycomyces</taxon>
    </lineage>
</organism>
<gene>
    <name evidence="2" type="ORF">PHYBLDRAFT_138610</name>
</gene>
<evidence type="ECO:0000313" key="3">
    <source>
        <dbReference type="Proteomes" id="UP000077315"/>
    </source>
</evidence>
<dbReference type="GO" id="GO:0006644">
    <property type="term" value="P:phospholipid metabolic process"/>
    <property type="evidence" value="ECO:0007669"/>
    <property type="project" value="TreeGrafter"/>
</dbReference>
<sequence>MRAIGSLCLSLAISLALLTGTEARNADSIDKCPPLKVRRNGPKDVTDVRIDDIKVIAALGDSIIGGFGLMGKGNGTTTINTVIEYRGESYPIGGNDGAETLATYTKRYQPKLKGASVGEHLVERCNLEYCPPTEYRPSIDNLNGARSGAVAKSLDPELDYVIPRMKNYPGVDFENDWKLITIQIGSNDQCGSCTSFANESTVEAYTLYVESAIERIQNNIPKIIVNLIGNLRVSALLPLAEAHAEYCPSTDTSVNYFTPKAECPCLASQDQTDTMDYLADNYDKALINIAHKYRARKGGDFAVVYQPYDINFISFPVQALSSLDCFHPSLTLHKYFSKIFWNSLFLPSQRKPQHYSYDPNLTLYCPKQKDRIATK</sequence>
<dbReference type="Gene3D" id="3.40.50.1110">
    <property type="entry name" value="SGNH hydrolase"/>
    <property type="match status" value="1"/>
</dbReference>
<dbReference type="RefSeq" id="XP_018299105.1">
    <property type="nucleotide sequence ID" value="XM_018430032.1"/>
</dbReference>
<keyword evidence="3" id="KW-1185">Reference proteome</keyword>
<dbReference type="Proteomes" id="UP000077315">
    <property type="component" value="Unassembled WGS sequence"/>
</dbReference>
<dbReference type="SUPFAM" id="SSF52266">
    <property type="entry name" value="SGNH hydrolase"/>
    <property type="match status" value="1"/>
</dbReference>
<dbReference type="InParanoid" id="A0A162YJ56"/>
<keyword evidence="1" id="KW-0732">Signal</keyword>
<proteinExistence type="predicted"/>